<dbReference type="Pfam" id="PF22011">
    <property type="entry name" value="DUF6931"/>
    <property type="match status" value="1"/>
</dbReference>
<protein>
    <submittedName>
        <fullName evidence="1">Uncharacterized protein</fullName>
    </submittedName>
</protein>
<reference evidence="1 2" key="1">
    <citation type="journal article" date="2014" name="Proc. Natl. Acad. Sci. U.S.A.">
        <title>Functional type 2 photosynthetic reaction centers found in the rare bacterial phylum Gemmatimonadetes.</title>
        <authorList>
            <person name="Zeng Y."/>
            <person name="Feng F."/>
            <person name="Medova H."/>
            <person name="Dean J."/>
            <person name="Koblizek M."/>
        </authorList>
    </citation>
    <scope>NUCLEOTIDE SEQUENCE [LARGE SCALE GENOMIC DNA]</scope>
    <source>
        <strain evidence="1 2">AP64</strain>
    </source>
</reference>
<organism evidence="1 2">
    <name type="scientific">Gemmatimonas phototrophica</name>
    <dbReference type="NCBI Taxonomy" id="1379270"/>
    <lineage>
        <taxon>Bacteria</taxon>
        <taxon>Pseudomonadati</taxon>
        <taxon>Gemmatimonadota</taxon>
        <taxon>Gemmatimonadia</taxon>
        <taxon>Gemmatimonadales</taxon>
        <taxon>Gemmatimonadaceae</taxon>
        <taxon>Gemmatimonas</taxon>
    </lineage>
</organism>
<dbReference type="EMBL" id="CP011454">
    <property type="protein sequence ID" value="AMW06354.1"/>
    <property type="molecule type" value="Genomic_DNA"/>
</dbReference>
<dbReference type="Proteomes" id="UP000076404">
    <property type="component" value="Chromosome"/>
</dbReference>
<dbReference type="KEGG" id="gph:GEMMAAP_19320"/>
<dbReference type="eggNOG" id="ENOG5032BX6">
    <property type="taxonomic scope" value="Bacteria"/>
</dbReference>
<keyword evidence="2" id="KW-1185">Reference proteome</keyword>
<dbReference type="InterPro" id="IPR053855">
    <property type="entry name" value="DUF6931"/>
</dbReference>
<accession>A0A143BPJ1</accession>
<gene>
    <name evidence="1" type="ORF">GEMMAAP_19320</name>
</gene>
<dbReference type="RefSeq" id="WP_026848852.1">
    <property type="nucleotide sequence ID" value="NZ_CP011454.1"/>
</dbReference>
<reference evidence="1 2" key="2">
    <citation type="journal article" date="2016" name="Environ. Microbiol. Rep.">
        <title>Metagenomic evidence for the presence of phototrophic Gemmatimonadetes bacteria in diverse environments.</title>
        <authorList>
            <person name="Zeng Y."/>
            <person name="Baumbach J."/>
            <person name="Barbosa E.G."/>
            <person name="Azevedo V."/>
            <person name="Zhang C."/>
            <person name="Koblizek M."/>
        </authorList>
    </citation>
    <scope>NUCLEOTIDE SEQUENCE [LARGE SCALE GENOMIC DNA]</scope>
    <source>
        <strain evidence="1 2">AP64</strain>
    </source>
</reference>
<dbReference type="STRING" id="1379270.GEMMAAP_19320"/>
<proteinExistence type="predicted"/>
<dbReference type="AlphaFoldDB" id="A0A143BPJ1"/>
<dbReference type="OrthoDB" id="5572566at2"/>
<evidence type="ECO:0000313" key="2">
    <source>
        <dbReference type="Proteomes" id="UP000076404"/>
    </source>
</evidence>
<evidence type="ECO:0000313" key="1">
    <source>
        <dbReference type="EMBL" id="AMW06354.1"/>
    </source>
</evidence>
<sequence>MTTPLTIAPDPLAACPPLLRWLLERTAPEDGALALLDPSRPLDVIYATWVQGGQLPSALRLIAGVLPARESIWWAWVSAKYAAQSSGGKPPSAAVHKALTAVEQWIVRPDDDARRAAWEAGDAAGLDTPIGMAAAAVFLSGITVGPANLPPIPPPPGVALPLVSGALLVAATAGADPKQIEPTMTAFAAQGIEIVKRLGGWDTALQLAYDTQHRLKQEYDRATAPPPAR</sequence>
<name>A0A143BPJ1_9BACT</name>